<proteinExistence type="predicted"/>
<dbReference type="InterPro" id="IPR051797">
    <property type="entry name" value="TrmB-like"/>
</dbReference>
<name>X0UHJ2_9ZZZZ</name>
<dbReference type="AlphaFoldDB" id="X0UHJ2"/>
<comment type="caution">
    <text evidence="2">The sequence shown here is derived from an EMBL/GenBank/DDBJ whole genome shotgun (WGS) entry which is preliminary data.</text>
</comment>
<protein>
    <recommendedName>
        <fullName evidence="1">Transcription regulator TrmB N-terminal domain-containing protein</fullName>
    </recommendedName>
</protein>
<dbReference type="Pfam" id="PF01978">
    <property type="entry name" value="TrmB"/>
    <property type="match status" value="1"/>
</dbReference>
<dbReference type="InterPro" id="IPR036390">
    <property type="entry name" value="WH_DNA-bd_sf"/>
</dbReference>
<feature type="domain" description="Transcription regulator TrmB N-terminal" evidence="1">
    <location>
        <begin position="12"/>
        <end position="78"/>
    </location>
</feature>
<dbReference type="Gene3D" id="1.10.10.10">
    <property type="entry name" value="Winged helix-like DNA-binding domain superfamily/Winged helix DNA-binding domain"/>
    <property type="match status" value="1"/>
</dbReference>
<organism evidence="2">
    <name type="scientific">marine sediment metagenome</name>
    <dbReference type="NCBI Taxonomy" id="412755"/>
    <lineage>
        <taxon>unclassified sequences</taxon>
        <taxon>metagenomes</taxon>
        <taxon>ecological metagenomes</taxon>
    </lineage>
</organism>
<dbReference type="PANTHER" id="PTHR34293:SF1">
    <property type="entry name" value="HTH-TYPE TRANSCRIPTIONAL REGULATOR TRMBL2"/>
    <property type="match status" value="1"/>
</dbReference>
<gene>
    <name evidence="2" type="ORF">S01H1_26752</name>
</gene>
<feature type="non-terminal residue" evidence="2">
    <location>
        <position position="229"/>
    </location>
</feature>
<dbReference type="InterPro" id="IPR002831">
    <property type="entry name" value="Tscrpt_reg_TrmB_N"/>
</dbReference>
<dbReference type="PANTHER" id="PTHR34293">
    <property type="entry name" value="HTH-TYPE TRANSCRIPTIONAL REGULATOR TRMBL2"/>
    <property type="match status" value="1"/>
</dbReference>
<sequence>MIVKDEFLSRLRKIFDLNLYEVKVWTALLSRGTSTAGELSNISDVPRSRTYDILESLEKKGFVIMKLGKPIKFVALKPGEVVERVKKNLIRYAKERAERLDKLKDDEVLGELNSLFTKGIKFVEPSDLSGSLKGRQNLYNHLDMMVREAEKTVTLVTTSEGLNRKLESLMPSLEKCKKRGVKIRIAAPIDGNNIKVARDLKKVAEVKKLENMKARFIIIDSNQVMFMLL</sequence>
<dbReference type="SUPFAM" id="SSF46785">
    <property type="entry name" value="Winged helix' DNA-binding domain"/>
    <property type="match status" value="1"/>
</dbReference>
<accession>X0UHJ2</accession>
<evidence type="ECO:0000313" key="2">
    <source>
        <dbReference type="EMBL" id="GAF98781.1"/>
    </source>
</evidence>
<evidence type="ECO:0000259" key="1">
    <source>
        <dbReference type="Pfam" id="PF01978"/>
    </source>
</evidence>
<dbReference type="InterPro" id="IPR036388">
    <property type="entry name" value="WH-like_DNA-bd_sf"/>
</dbReference>
<dbReference type="EMBL" id="BARS01016235">
    <property type="protein sequence ID" value="GAF98781.1"/>
    <property type="molecule type" value="Genomic_DNA"/>
</dbReference>
<reference evidence="2" key="1">
    <citation type="journal article" date="2014" name="Front. Microbiol.">
        <title>High frequency of phylogenetically diverse reductive dehalogenase-homologous genes in deep subseafloor sedimentary metagenomes.</title>
        <authorList>
            <person name="Kawai M."/>
            <person name="Futagami T."/>
            <person name="Toyoda A."/>
            <person name="Takaki Y."/>
            <person name="Nishi S."/>
            <person name="Hori S."/>
            <person name="Arai W."/>
            <person name="Tsubouchi T."/>
            <person name="Morono Y."/>
            <person name="Uchiyama I."/>
            <person name="Ito T."/>
            <person name="Fujiyama A."/>
            <person name="Inagaki F."/>
            <person name="Takami H."/>
        </authorList>
    </citation>
    <scope>NUCLEOTIDE SEQUENCE</scope>
    <source>
        <strain evidence="2">Expedition CK06-06</strain>
    </source>
</reference>